<accession>A0ABS4T9E4</accession>
<sequence>MLGTQGGRGARASRRVGDHYVTGGTNWGGYSLESLIKMVANDANPAQLQFLADTWRRQGQKLTASSDNLQRSLVTLMQFWSGAGAEAAASTVARNSKWISNIGDVATRIAEPVDDSGGALRSAQSTMPGAPKGGFWSGLGTAGGAAAAGFAVGGPFGAAAGAVLGGIASAFGFGNSKKKLKRKAVQTMTRYETAILGIDRATPQFTEPADGIIDPIWNRPGGGDGGVGTLPPGQRPPGGGLPPNPGGGPGTPGWQYPGIGGTVPSFADSPSSRWGSLTGVGPLGAGGGAGVGFGSLGDEAARNSRLFAGGAGGAGLGAGMMPPMAGAGAGRGGDLERGANRFGRAGAAGGLGGYGPGGMGAGGGARKDEDQEHKRRVPMEEDLFTGDLKAAPPVIGL</sequence>
<name>A0ABS4T9E4_9PSEU</name>
<evidence type="ECO:0000256" key="1">
    <source>
        <dbReference type="SAM" id="MobiDB-lite"/>
    </source>
</evidence>
<evidence type="ECO:0000313" key="2">
    <source>
        <dbReference type="EMBL" id="MBP2320720.1"/>
    </source>
</evidence>
<proteinExistence type="predicted"/>
<protein>
    <recommendedName>
        <fullName evidence="4">PPE family protein</fullName>
    </recommendedName>
</protein>
<feature type="compositionally biased region" description="Pro residues" evidence="1">
    <location>
        <begin position="233"/>
        <end position="246"/>
    </location>
</feature>
<dbReference type="RefSeq" id="WP_209635141.1">
    <property type="nucleotide sequence ID" value="NZ_JAGINW010000001.1"/>
</dbReference>
<reference evidence="2 3" key="1">
    <citation type="submission" date="2021-03" db="EMBL/GenBank/DDBJ databases">
        <title>Sequencing the genomes of 1000 actinobacteria strains.</title>
        <authorList>
            <person name="Klenk H.-P."/>
        </authorList>
    </citation>
    <scope>NUCLEOTIDE SEQUENCE [LARGE SCALE GENOMIC DNA]</scope>
    <source>
        <strain evidence="2 3">DSM 46670</strain>
    </source>
</reference>
<feature type="region of interest" description="Disordered" evidence="1">
    <location>
        <begin position="353"/>
        <end position="386"/>
    </location>
</feature>
<dbReference type="EMBL" id="JAGINW010000001">
    <property type="protein sequence ID" value="MBP2320720.1"/>
    <property type="molecule type" value="Genomic_DNA"/>
</dbReference>
<dbReference type="SUPFAM" id="SSF140453">
    <property type="entry name" value="EsxAB dimer-like"/>
    <property type="match status" value="1"/>
</dbReference>
<keyword evidence="3" id="KW-1185">Reference proteome</keyword>
<dbReference type="InterPro" id="IPR036689">
    <property type="entry name" value="ESAT-6-like_sf"/>
</dbReference>
<dbReference type="Proteomes" id="UP001519332">
    <property type="component" value="Unassembled WGS sequence"/>
</dbReference>
<comment type="caution">
    <text evidence="2">The sequence shown here is derived from an EMBL/GenBank/DDBJ whole genome shotgun (WGS) entry which is preliminary data.</text>
</comment>
<feature type="compositionally biased region" description="Basic and acidic residues" evidence="1">
    <location>
        <begin position="365"/>
        <end position="379"/>
    </location>
</feature>
<dbReference type="InterPro" id="IPR038332">
    <property type="entry name" value="PPE_sf"/>
</dbReference>
<dbReference type="Gene3D" id="1.20.1260.20">
    <property type="entry name" value="PPE superfamily"/>
    <property type="match status" value="1"/>
</dbReference>
<feature type="compositionally biased region" description="Gly residues" evidence="1">
    <location>
        <begin position="353"/>
        <end position="364"/>
    </location>
</feature>
<gene>
    <name evidence="2" type="ORF">JOF56_001105</name>
</gene>
<organism evidence="2 3">
    <name type="scientific">Kibdelosporangium banguiense</name>
    <dbReference type="NCBI Taxonomy" id="1365924"/>
    <lineage>
        <taxon>Bacteria</taxon>
        <taxon>Bacillati</taxon>
        <taxon>Actinomycetota</taxon>
        <taxon>Actinomycetes</taxon>
        <taxon>Pseudonocardiales</taxon>
        <taxon>Pseudonocardiaceae</taxon>
        <taxon>Kibdelosporangium</taxon>
    </lineage>
</organism>
<evidence type="ECO:0008006" key="4">
    <source>
        <dbReference type="Google" id="ProtNLM"/>
    </source>
</evidence>
<feature type="region of interest" description="Disordered" evidence="1">
    <location>
        <begin position="215"/>
        <end position="274"/>
    </location>
</feature>
<evidence type="ECO:0000313" key="3">
    <source>
        <dbReference type="Proteomes" id="UP001519332"/>
    </source>
</evidence>